<keyword evidence="1" id="KW-0472">Membrane</keyword>
<reference evidence="2 3" key="1">
    <citation type="journal article" date="2011" name="Stand. Genomic Sci.">
        <title>High quality draft genome sequence of Segniliparus rugosus CDC 945(T)= (ATCC BAA-974(T)).</title>
        <authorList>
            <person name="Earl A.M."/>
            <person name="Desjardins C.A."/>
            <person name="Fitzgerald M.G."/>
            <person name="Arachchi H.M."/>
            <person name="Zeng Q."/>
            <person name="Mehta T."/>
            <person name="Griggs A."/>
            <person name="Birren B.W."/>
            <person name="Toney N.C."/>
            <person name="Carr J."/>
            <person name="Posey J."/>
            <person name="Butler W.R."/>
        </authorList>
    </citation>
    <scope>NUCLEOTIDE SEQUENCE [LARGE SCALE GENOMIC DNA]</scope>
    <source>
        <strain evidence="3">ATCC BAA-974 / DSM 45345 / CCUG 50838 / CIP 108380 / JCM 13579 / CDC 945</strain>
    </source>
</reference>
<feature type="transmembrane region" description="Helical" evidence="1">
    <location>
        <begin position="59"/>
        <end position="80"/>
    </location>
</feature>
<name>E5XKK8_SEGRC</name>
<keyword evidence="1" id="KW-0812">Transmembrane</keyword>
<accession>E5XKK8</accession>
<gene>
    <name evidence="2" type="ORF">HMPREF9336_00027</name>
</gene>
<comment type="caution">
    <text evidence="2">The sequence shown here is derived from an EMBL/GenBank/DDBJ whole genome shotgun (WGS) entry which is preliminary data.</text>
</comment>
<feature type="transmembrane region" description="Helical" evidence="1">
    <location>
        <begin position="6"/>
        <end position="27"/>
    </location>
</feature>
<keyword evidence="1" id="KW-1133">Transmembrane helix</keyword>
<dbReference type="HOGENOM" id="CLU_642335_0_0_11"/>
<sequence length="427" mass="46804">MELTWPLVLVVGLLALAATVVLAWLLPFRGAPASLPRVSRSYRLTRLPKYQRARRAHRALVLALVVVVLLFSGAAVFGVARPYFPPQTKTTKVQEGDVIICTSGFFDPNDSDPAARNRNSLYASLYQFLRGKVADLTREQLGVSAKMQRPIPLTGDKTYLTESIGRFADYGKNIGELQGKKGDDPDRARFASDAARFTGSDSRNSVTFKDYSVNDPKSGERMRGAVYDTDRLGFCLSGFPKSKPGDPPRSLIVFDKEDRMQDPKYPYLDHKKYSEAIRNHRMAMSDIKPLFEEKDLLDLAKSANAKVSLVFWTDNDPNDPQALGPGRVGDNPLDDAHDSAFKAVWRESGGVACRFFAPSAQGAAAPARPADQVSADAQRCLQSAWDGVGWRGMITSTLDGSRKEAPPMAIMLVLALSLAGLYIRAGA</sequence>
<dbReference type="Proteomes" id="UP000004816">
    <property type="component" value="Unassembled WGS sequence"/>
</dbReference>
<keyword evidence="3" id="KW-1185">Reference proteome</keyword>
<dbReference type="OrthoDB" id="4623238at2"/>
<dbReference type="AlphaFoldDB" id="E5XKK8"/>
<dbReference type="RefSeq" id="WP_007466617.1">
    <property type="nucleotide sequence ID" value="NZ_KI391954.1"/>
</dbReference>
<protein>
    <submittedName>
        <fullName evidence="2">Uncharacterized protein</fullName>
    </submittedName>
</protein>
<evidence type="ECO:0000256" key="1">
    <source>
        <dbReference type="SAM" id="Phobius"/>
    </source>
</evidence>
<organism evidence="2 3">
    <name type="scientific">Segniliparus rugosus (strain ATCC BAA-974 / DSM 45345 / CCUG 50838 / CIP 108380 / JCM 13579 / CDC 945)</name>
    <dbReference type="NCBI Taxonomy" id="679197"/>
    <lineage>
        <taxon>Bacteria</taxon>
        <taxon>Bacillati</taxon>
        <taxon>Actinomycetota</taxon>
        <taxon>Actinomycetes</taxon>
        <taxon>Mycobacteriales</taxon>
        <taxon>Segniliparaceae</taxon>
        <taxon>Segniliparus</taxon>
    </lineage>
</organism>
<dbReference type="EMBL" id="ACZI02000003">
    <property type="protein sequence ID" value="EFV15120.1"/>
    <property type="molecule type" value="Genomic_DNA"/>
</dbReference>
<dbReference type="STRING" id="679197.HMPREF9336_00027"/>
<evidence type="ECO:0000313" key="3">
    <source>
        <dbReference type="Proteomes" id="UP000004816"/>
    </source>
</evidence>
<proteinExistence type="predicted"/>
<evidence type="ECO:0000313" key="2">
    <source>
        <dbReference type="EMBL" id="EFV15120.1"/>
    </source>
</evidence>